<feature type="domain" description="HTH marR-type" evidence="1">
    <location>
        <begin position="25"/>
        <end position="158"/>
    </location>
</feature>
<gene>
    <name evidence="2" type="ORF">Back2_29090</name>
</gene>
<dbReference type="InterPro" id="IPR036390">
    <property type="entry name" value="WH_DNA-bd_sf"/>
</dbReference>
<dbReference type="GO" id="GO:0006950">
    <property type="term" value="P:response to stress"/>
    <property type="evidence" value="ECO:0007669"/>
    <property type="project" value="TreeGrafter"/>
</dbReference>
<dbReference type="PANTHER" id="PTHR33164">
    <property type="entry name" value="TRANSCRIPTIONAL REGULATOR, MARR FAMILY"/>
    <property type="match status" value="1"/>
</dbReference>
<proteinExistence type="predicted"/>
<dbReference type="GO" id="GO:0003700">
    <property type="term" value="F:DNA-binding transcription factor activity"/>
    <property type="evidence" value="ECO:0007669"/>
    <property type="project" value="InterPro"/>
</dbReference>
<dbReference type="Proteomes" id="UP000271573">
    <property type="component" value="Chromosome"/>
</dbReference>
<dbReference type="SMART" id="SM00347">
    <property type="entry name" value="HTH_MARR"/>
    <property type="match status" value="1"/>
</dbReference>
<dbReference type="EMBL" id="AP019307">
    <property type="protein sequence ID" value="BBH18622.1"/>
    <property type="molecule type" value="Genomic_DNA"/>
</dbReference>
<dbReference type="OrthoDB" id="3296622at2"/>
<protein>
    <submittedName>
        <fullName evidence="2">Transcriptional regulator</fullName>
    </submittedName>
</protein>
<evidence type="ECO:0000313" key="2">
    <source>
        <dbReference type="EMBL" id="BBH18622.1"/>
    </source>
</evidence>
<dbReference type="SUPFAM" id="SSF46785">
    <property type="entry name" value="Winged helix' DNA-binding domain"/>
    <property type="match status" value="1"/>
</dbReference>
<reference evidence="2 3" key="1">
    <citation type="submission" date="2018-11" db="EMBL/GenBank/DDBJ databases">
        <title>Complete genome sequence of Nocardioides baekrokdamisoli strain KCTC 39748.</title>
        <authorList>
            <person name="Kang S.W."/>
            <person name="Lee K.C."/>
            <person name="Kim K.K."/>
            <person name="Kim J.S."/>
            <person name="Kim D.S."/>
            <person name="Ko S.H."/>
            <person name="Yang S.H."/>
            <person name="Shin Y.K."/>
            <person name="Lee J.S."/>
        </authorList>
    </citation>
    <scope>NUCLEOTIDE SEQUENCE [LARGE SCALE GENOMIC DNA]</scope>
    <source>
        <strain evidence="2 3">KCTC 39748</strain>
    </source>
</reference>
<accession>A0A3G9IKC4</accession>
<dbReference type="KEGG" id="nbe:Back2_29090"/>
<dbReference type="InterPro" id="IPR039422">
    <property type="entry name" value="MarR/SlyA-like"/>
</dbReference>
<dbReference type="PANTHER" id="PTHR33164:SF101">
    <property type="entry name" value="TRANSCRIPTIONAL REPRESSOR MPRA"/>
    <property type="match status" value="1"/>
</dbReference>
<evidence type="ECO:0000313" key="3">
    <source>
        <dbReference type="Proteomes" id="UP000271573"/>
    </source>
</evidence>
<dbReference type="AlphaFoldDB" id="A0A3G9IKC4"/>
<sequence>MTDVDPIAEAQRQWEAHGWREAAPGMTMVTQLVRVQQLLQGRIDAVLRPFNLSFARYEILRLLAFSRSGSMPMTRLGSLLQVHAASVTSAVTRLEAQGFAERVRDKDDRRIVRASITEKGRSVVDSATVQLNETVFEQPQLSEDQVAELSALLSTYRLATGDLPQ</sequence>
<dbReference type="InterPro" id="IPR036388">
    <property type="entry name" value="WH-like_DNA-bd_sf"/>
</dbReference>
<evidence type="ECO:0000259" key="1">
    <source>
        <dbReference type="PROSITE" id="PS50995"/>
    </source>
</evidence>
<dbReference type="InterPro" id="IPR000835">
    <property type="entry name" value="HTH_MarR-typ"/>
</dbReference>
<dbReference type="Pfam" id="PF01047">
    <property type="entry name" value="MarR"/>
    <property type="match status" value="1"/>
</dbReference>
<dbReference type="Gene3D" id="1.10.10.10">
    <property type="entry name" value="Winged helix-like DNA-binding domain superfamily/Winged helix DNA-binding domain"/>
    <property type="match status" value="1"/>
</dbReference>
<dbReference type="PRINTS" id="PR00598">
    <property type="entry name" value="HTHMARR"/>
</dbReference>
<dbReference type="RefSeq" id="WP_125569899.1">
    <property type="nucleotide sequence ID" value="NZ_AP019307.1"/>
</dbReference>
<organism evidence="2 3">
    <name type="scientific">Nocardioides baekrokdamisoli</name>
    <dbReference type="NCBI Taxonomy" id="1804624"/>
    <lineage>
        <taxon>Bacteria</taxon>
        <taxon>Bacillati</taxon>
        <taxon>Actinomycetota</taxon>
        <taxon>Actinomycetes</taxon>
        <taxon>Propionibacteriales</taxon>
        <taxon>Nocardioidaceae</taxon>
        <taxon>Nocardioides</taxon>
    </lineage>
</organism>
<dbReference type="PROSITE" id="PS50995">
    <property type="entry name" value="HTH_MARR_2"/>
    <property type="match status" value="1"/>
</dbReference>
<keyword evidence="3" id="KW-1185">Reference proteome</keyword>
<name>A0A3G9IKC4_9ACTN</name>